<dbReference type="Gene3D" id="3.10.20.90">
    <property type="entry name" value="Phosphatidylinositol 3-kinase Catalytic Subunit, Chain A, domain 1"/>
    <property type="match status" value="1"/>
</dbReference>
<dbReference type="SUPFAM" id="SSF54236">
    <property type="entry name" value="Ubiquitin-like"/>
    <property type="match status" value="1"/>
</dbReference>
<dbReference type="EMBL" id="BSXW01000721">
    <property type="protein sequence ID" value="GMF28570.1"/>
    <property type="molecule type" value="Genomic_DNA"/>
</dbReference>
<dbReference type="InterPro" id="IPR000626">
    <property type="entry name" value="Ubiquitin-like_dom"/>
</dbReference>
<dbReference type="OrthoDB" id="2021138at2759"/>
<evidence type="ECO:0000313" key="4">
    <source>
        <dbReference type="Proteomes" id="UP001165083"/>
    </source>
</evidence>
<evidence type="ECO:0000259" key="2">
    <source>
        <dbReference type="PROSITE" id="PS50053"/>
    </source>
</evidence>
<dbReference type="AlphaFoldDB" id="A0A9W6X2Q1"/>
<name>A0A9W6X2Q1_9STRA</name>
<dbReference type="CDD" id="cd17039">
    <property type="entry name" value="Ubl_ubiquitin_like"/>
    <property type="match status" value="1"/>
</dbReference>
<feature type="region of interest" description="Disordered" evidence="1">
    <location>
        <begin position="1"/>
        <end position="21"/>
    </location>
</feature>
<sequence length="193" mass="22039">MANQGRRRSMTAPQLGLGPAGYTPRLAQPAAVAAMAGAAQRRKIATRFKPPSLWHQPSSMRMRDLRFEVFFHLPGRSELERVPVHRSQSLVCMQAALQRQFGIPFEQQRLYFHGEELEGDDELSDYGLQDKSVVVMRVSPRFRRIGDVFSTIRTIRFPSPTARLEDFQIVEVPAGLPPLRVVFRECYHIPHNT</sequence>
<dbReference type="SMART" id="SM00213">
    <property type="entry name" value="UBQ"/>
    <property type="match status" value="1"/>
</dbReference>
<dbReference type="Pfam" id="PF00240">
    <property type="entry name" value="ubiquitin"/>
    <property type="match status" value="1"/>
</dbReference>
<reference evidence="3" key="1">
    <citation type="submission" date="2023-04" db="EMBL/GenBank/DDBJ databases">
        <title>Phytophthora lilii NBRC 32176.</title>
        <authorList>
            <person name="Ichikawa N."/>
            <person name="Sato H."/>
            <person name="Tonouchi N."/>
        </authorList>
    </citation>
    <scope>NUCLEOTIDE SEQUENCE</scope>
    <source>
        <strain evidence="3">NBRC 32176</strain>
    </source>
</reference>
<proteinExistence type="predicted"/>
<dbReference type="PROSITE" id="PS50053">
    <property type="entry name" value="UBIQUITIN_2"/>
    <property type="match status" value="1"/>
</dbReference>
<organism evidence="3 4">
    <name type="scientific">Phytophthora lilii</name>
    <dbReference type="NCBI Taxonomy" id="2077276"/>
    <lineage>
        <taxon>Eukaryota</taxon>
        <taxon>Sar</taxon>
        <taxon>Stramenopiles</taxon>
        <taxon>Oomycota</taxon>
        <taxon>Peronosporomycetes</taxon>
        <taxon>Peronosporales</taxon>
        <taxon>Peronosporaceae</taxon>
        <taxon>Phytophthora</taxon>
    </lineage>
</organism>
<gene>
    <name evidence="3" type="ORF">Plil01_001204800</name>
</gene>
<evidence type="ECO:0000313" key="3">
    <source>
        <dbReference type="EMBL" id="GMF28570.1"/>
    </source>
</evidence>
<dbReference type="InterPro" id="IPR029071">
    <property type="entry name" value="Ubiquitin-like_domsf"/>
</dbReference>
<keyword evidence="4" id="KW-1185">Reference proteome</keyword>
<evidence type="ECO:0000256" key="1">
    <source>
        <dbReference type="SAM" id="MobiDB-lite"/>
    </source>
</evidence>
<accession>A0A9W6X2Q1</accession>
<comment type="caution">
    <text evidence="3">The sequence shown here is derived from an EMBL/GenBank/DDBJ whole genome shotgun (WGS) entry which is preliminary data.</text>
</comment>
<feature type="domain" description="Ubiquitin-like" evidence="2">
    <location>
        <begin position="67"/>
        <end position="136"/>
    </location>
</feature>
<dbReference type="Proteomes" id="UP001165083">
    <property type="component" value="Unassembled WGS sequence"/>
</dbReference>
<protein>
    <submittedName>
        <fullName evidence="3">Unnamed protein product</fullName>
    </submittedName>
</protein>